<dbReference type="PANTHER" id="PTHR37450:SF1">
    <property type="entry name" value="CIPC PROTEIN"/>
    <property type="match status" value="1"/>
</dbReference>
<dbReference type="EMBL" id="RBNJ01001632">
    <property type="protein sequence ID" value="RUS32939.1"/>
    <property type="molecule type" value="Genomic_DNA"/>
</dbReference>
<dbReference type="AlphaFoldDB" id="A0A433QT29"/>
<dbReference type="InterPro" id="IPR022234">
    <property type="entry name" value="DUF3759"/>
</dbReference>
<organism evidence="1 2">
    <name type="scientific">Jimgerdemannia flammicorona</name>
    <dbReference type="NCBI Taxonomy" id="994334"/>
    <lineage>
        <taxon>Eukaryota</taxon>
        <taxon>Fungi</taxon>
        <taxon>Fungi incertae sedis</taxon>
        <taxon>Mucoromycota</taxon>
        <taxon>Mucoromycotina</taxon>
        <taxon>Endogonomycetes</taxon>
        <taxon>Endogonales</taxon>
        <taxon>Endogonaceae</taxon>
        <taxon>Jimgerdemannia</taxon>
    </lineage>
</organism>
<sequence length="112" mass="12799">MSDEHHRKHLKHHQEVYNANVITEEHKANWTHELLGGAAAFEAMKLYEDKQKKDGKPDNHALAKEILAGIVGATADRLVETKGLDFVDKQKMKHHAKEEAEKLYEEKYGSNV</sequence>
<reference evidence="1 2" key="1">
    <citation type="journal article" date="2018" name="New Phytol.">
        <title>Phylogenomics of Endogonaceae and evolution of mycorrhizas within Mucoromycota.</title>
        <authorList>
            <person name="Chang Y."/>
            <person name="Desiro A."/>
            <person name="Na H."/>
            <person name="Sandor L."/>
            <person name="Lipzen A."/>
            <person name="Clum A."/>
            <person name="Barry K."/>
            <person name="Grigoriev I.V."/>
            <person name="Martin F.M."/>
            <person name="Stajich J.E."/>
            <person name="Smith M.E."/>
            <person name="Bonito G."/>
            <person name="Spatafora J.W."/>
        </authorList>
    </citation>
    <scope>NUCLEOTIDE SEQUENCE [LARGE SCALE GENOMIC DNA]</scope>
    <source>
        <strain evidence="1 2">AD002</strain>
    </source>
</reference>
<dbReference type="Pfam" id="PF12585">
    <property type="entry name" value="DUF3759"/>
    <property type="match status" value="1"/>
</dbReference>
<evidence type="ECO:0000313" key="1">
    <source>
        <dbReference type="EMBL" id="RUS32939.1"/>
    </source>
</evidence>
<evidence type="ECO:0008006" key="3">
    <source>
        <dbReference type="Google" id="ProtNLM"/>
    </source>
</evidence>
<dbReference type="PANTHER" id="PTHR37450">
    <property type="entry name" value="CIPC PROTEIN"/>
    <property type="match status" value="1"/>
</dbReference>
<evidence type="ECO:0000313" key="2">
    <source>
        <dbReference type="Proteomes" id="UP000274822"/>
    </source>
</evidence>
<comment type="caution">
    <text evidence="1">The sequence shown here is derived from an EMBL/GenBank/DDBJ whole genome shotgun (WGS) entry which is preliminary data.</text>
</comment>
<name>A0A433QT29_9FUNG</name>
<gene>
    <name evidence="1" type="ORF">BC938DRAFT_473734</name>
</gene>
<keyword evidence="2" id="KW-1185">Reference proteome</keyword>
<proteinExistence type="predicted"/>
<dbReference type="Proteomes" id="UP000274822">
    <property type="component" value="Unassembled WGS sequence"/>
</dbReference>
<accession>A0A433QT29</accession>
<protein>
    <recommendedName>
        <fullName evidence="3">CipC-like antibiotic response protein</fullName>
    </recommendedName>
</protein>